<dbReference type="InterPro" id="IPR009057">
    <property type="entry name" value="Homeodomain-like_sf"/>
</dbReference>
<evidence type="ECO:0000313" key="5">
    <source>
        <dbReference type="EMBL" id="MFD2682382.1"/>
    </source>
</evidence>
<dbReference type="Gene3D" id="1.10.10.60">
    <property type="entry name" value="Homeodomain-like"/>
    <property type="match status" value="1"/>
</dbReference>
<dbReference type="PROSITE" id="PS50977">
    <property type="entry name" value="HTH_TETR_2"/>
    <property type="match status" value="1"/>
</dbReference>
<dbReference type="Pfam" id="PF00440">
    <property type="entry name" value="TetR_N"/>
    <property type="match status" value="1"/>
</dbReference>
<protein>
    <submittedName>
        <fullName evidence="5">TetR/AcrR family transcriptional regulator</fullName>
    </submittedName>
</protein>
<reference evidence="6" key="1">
    <citation type="journal article" date="2019" name="Int. J. Syst. Evol. Microbiol.">
        <title>The Global Catalogue of Microorganisms (GCM) 10K type strain sequencing project: providing services to taxonomists for standard genome sequencing and annotation.</title>
        <authorList>
            <consortium name="The Broad Institute Genomics Platform"/>
            <consortium name="The Broad Institute Genome Sequencing Center for Infectious Disease"/>
            <person name="Wu L."/>
            <person name="Ma J."/>
        </authorList>
    </citation>
    <scope>NUCLEOTIDE SEQUENCE [LARGE SCALE GENOMIC DNA]</scope>
    <source>
        <strain evidence="6">KCTC 3913</strain>
    </source>
</reference>
<dbReference type="InterPro" id="IPR050624">
    <property type="entry name" value="HTH-type_Tx_Regulator"/>
</dbReference>
<dbReference type="InterPro" id="IPR036271">
    <property type="entry name" value="Tet_transcr_reg_TetR-rel_C_sf"/>
</dbReference>
<dbReference type="PRINTS" id="PR00455">
    <property type="entry name" value="HTHTETR"/>
</dbReference>
<dbReference type="InterPro" id="IPR049397">
    <property type="entry name" value="EthR_C"/>
</dbReference>
<keyword evidence="1" id="KW-0678">Repressor</keyword>
<evidence type="ECO:0000256" key="1">
    <source>
        <dbReference type="ARBA" id="ARBA00022491"/>
    </source>
</evidence>
<dbReference type="PANTHER" id="PTHR43479:SF7">
    <property type="entry name" value="TETR-FAMILY TRANSCRIPTIONAL REGULATOR"/>
    <property type="match status" value="1"/>
</dbReference>
<name>A0ABW5RV91_9BACI</name>
<evidence type="ECO:0000259" key="4">
    <source>
        <dbReference type="PROSITE" id="PS50977"/>
    </source>
</evidence>
<evidence type="ECO:0000256" key="2">
    <source>
        <dbReference type="ARBA" id="ARBA00023125"/>
    </source>
</evidence>
<keyword evidence="2 3" id="KW-0238">DNA-binding</keyword>
<feature type="DNA-binding region" description="H-T-H motif" evidence="3">
    <location>
        <begin position="39"/>
        <end position="58"/>
    </location>
</feature>
<evidence type="ECO:0000256" key="3">
    <source>
        <dbReference type="PROSITE-ProRule" id="PRU00335"/>
    </source>
</evidence>
<dbReference type="RefSeq" id="WP_377937062.1">
    <property type="nucleotide sequence ID" value="NZ_JBHUMF010000031.1"/>
</dbReference>
<dbReference type="InterPro" id="IPR001647">
    <property type="entry name" value="HTH_TetR"/>
</dbReference>
<dbReference type="PANTHER" id="PTHR43479">
    <property type="entry name" value="ACREF/ENVCD OPERON REPRESSOR-RELATED"/>
    <property type="match status" value="1"/>
</dbReference>
<dbReference type="SUPFAM" id="SSF48498">
    <property type="entry name" value="Tetracyclin repressor-like, C-terminal domain"/>
    <property type="match status" value="1"/>
</dbReference>
<accession>A0ABW5RV91</accession>
<dbReference type="Proteomes" id="UP001597506">
    <property type="component" value="Unassembled WGS sequence"/>
</dbReference>
<proteinExistence type="predicted"/>
<dbReference type="SUPFAM" id="SSF46689">
    <property type="entry name" value="Homeodomain-like"/>
    <property type="match status" value="1"/>
</dbReference>
<sequence length="205" mass="23956">MTNSPNELSPRKQQAMQTRKNILTAGRETFLENGFQKATIAQIIKKANTGYGTAYVYFKNKDEIFITLMEDLMNQFYEVAELSFTPNTKEEAYTLIKKQVRLFLTLAVDQRNLMKVVKEAIGVSPEVDQKWYKIRERFIERIAIDIRYAQENALAKKHLDASLIARGWYYANEMFMWELVNNESKYSIDDIILSLTENYTSGLYK</sequence>
<feature type="domain" description="HTH tetR-type" evidence="4">
    <location>
        <begin position="16"/>
        <end position="76"/>
    </location>
</feature>
<comment type="caution">
    <text evidence="5">The sequence shown here is derived from an EMBL/GenBank/DDBJ whole genome shotgun (WGS) entry which is preliminary data.</text>
</comment>
<dbReference type="Gene3D" id="1.10.357.10">
    <property type="entry name" value="Tetracycline Repressor, domain 2"/>
    <property type="match status" value="1"/>
</dbReference>
<evidence type="ECO:0000313" key="6">
    <source>
        <dbReference type="Proteomes" id="UP001597506"/>
    </source>
</evidence>
<dbReference type="EMBL" id="JBHUMF010000031">
    <property type="protein sequence ID" value="MFD2682382.1"/>
    <property type="molecule type" value="Genomic_DNA"/>
</dbReference>
<keyword evidence="6" id="KW-1185">Reference proteome</keyword>
<organism evidence="5 6">
    <name type="scientific">Bacillus seohaeanensis</name>
    <dbReference type="NCBI Taxonomy" id="284580"/>
    <lineage>
        <taxon>Bacteria</taxon>
        <taxon>Bacillati</taxon>
        <taxon>Bacillota</taxon>
        <taxon>Bacilli</taxon>
        <taxon>Bacillales</taxon>
        <taxon>Bacillaceae</taxon>
        <taxon>Bacillus</taxon>
    </lineage>
</organism>
<dbReference type="Pfam" id="PF21313">
    <property type="entry name" value="EthR_C"/>
    <property type="match status" value="1"/>
</dbReference>
<gene>
    <name evidence="5" type="ORF">ACFSUL_16700</name>
</gene>